<keyword evidence="4" id="KW-0732">Signal</keyword>
<evidence type="ECO:0000256" key="1">
    <source>
        <dbReference type="ARBA" id="ARBA00000427"/>
    </source>
</evidence>
<accession>A0A7V9ABV9</accession>
<gene>
    <name evidence="6" type="ORF">H0921_10760</name>
</gene>
<dbReference type="PANTHER" id="PTHR10628:SF30">
    <property type="entry name" value="EXO-ALPHA-SIALIDASE"/>
    <property type="match status" value="1"/>
</dbReference>
<dbReference type="RefSeq" id="WP_194538087.1">
    <property type="nucleotide sequence ID" value="NZ_JACEFB010000007.1"/>
</dbReference>
<dbReference type="GO" id="GO:0004308">
    <property type="term" value="F:exo-alpha-sialidase activity"/>
    <property type="evidence" value="ECO:0007669"/>
    <property type="project" value="UniProtKB-EC"/>
</dbReference>
<evidence type="ECO:0000259" key="5">
    <source>
        <dbReference type="Pfam" id="PF13088"/>
    </source>
</evidence>
<organism evidence="6 7">
    <name type="scientific">Thermogemmata fonticola</name>
    <dbReference type="NCBI Taxonomy" id="2755323"/>
    <lineage>
        <taxon>Bacteria</taxon>
        <taxon>Pseudomonadati</taxon>
        <taxon>Planctomycetota</taxon>
        <taxon>Planctomycetia</taxon>
        <taxon>Gemmatales</taxon>
        <taxon>Gemmataceae</taxon>
        <taxon>Thermogemmata</taxon>
    </lineage>
</organism>
<evidence type="ECO:0000256" key="2">
    <source>
        <dbReference type="ARBA" id="ARBA00009348"/>
    </source>
</evidence>
<name>A0A7V9ABV9_9BACT</name>
<dbReference type="AlphaFoldDB" id="A0A7V9ABV9"/>
<proteinExistence type="inferred from homology"/>
<dbReference type="CDD" id="cd15482">
    <property type="entry name" value="Sialidase_non-viral"/>
    <property type="match status" value="1"/>
</dbReference>
<feature type="signal peptide" evidence="4">
    <location>
        <begin position="1"/>
        <end position="27"/>
    </location>
</feature>
<evidence type="ECO:0000256" key="4">
    <source>
        <dbReference type="SAM" id="SignalP"/>
    </source>
</evidence>
<comment type="similarity">
    <text evidence="2">Belongs to the glycosyl hydrolase 33 family.</text>
</comment>
<dbReference type="EC" id="3.2.1.18" evidence="3"/>
<dbReference type="InterPro" id="IPR026856">
    <property type="entry name" value="Sialidase_fam"/>
</dbReference>
<dbReference type="GO" id="GO:0016020">
    <property type="term" value="C:membrane"/>
    <property type="evidence" value="ECO:0007669"/>
    <property type="project" value="TreeGrafter"/>
</dbReference>
<protein>
    <recommendedName>
        <fullName evidence="3">exo-alpha-sialidase</fullName>
        <ecNumber evidence="3">3.2.1.18</ecNumber>
    </recommendedName>
</protein>
<dbReference type="Gene3D" id="2.120.10.10">
    <property type="match status" value="1"/>
</dbReference>
<reference evidence="6 7" key="1">
    <citation type="submission" date="2020-07" db="EMBL/GenBank/DDBJ databases">
        <title>Thermogemmata thermophila gen. nov., sp. nov., a novel moderate thermophilic planctomycete from a Kamchatka hot spring.</title>
        <authorList>
            <person name="Elcheninov A.G."/>
            <person name="Podosokorskaya O.A."/>
            <person name="Kovaleva O.L."/>
            <person name="Novikov A."/>
            <person name="Bonch-Osmolovskaya E.A."/>
            <person name="Toshchakov S.V."/>
            <person name="Kublanov I.V."/>
        </authorList>
    </citation>
    <scope>NUCLEOTIDE SEQUENCE [LARGE SCALE GENOMIC DNA]</scope>
    <source>
        <strain evidence="6 7">2918</strain>
    </source>
</reference>
<feature type="chain" id="PRO_5031271848" description="exo-alpha-sialidase" evidence="4">
    <location>
        <begin position="28"/>
        <end position="385"/>
    </location>
</feature>
<dbReference type="InterPro" id="IPR036278">
    <property type="entry name" value="Sialidase_sf"/>
</dbReference>
<keyword evidence="7" id="KW-1185">Reference proteome</keyword>
<dbReference type="InterPro" id="IPR011040">
    <property type="entry name" value="Sialidase"/>
</dbReference>
<evidence type="ECO:0000256" key="3">
    <source>
        <dbReference type="ARBA" id="ARBA00012733"/>
    </source>
</evidence>
<dbReference type="GO" id="GO:0006689">
    <property type="term" value="P:ganglioside catabolic process"/>
    <property type="evidence" value="ECO:0007669"/>
    <property type="project" value="TreeGrafter"/>
</dbReference>
<feature type="domain" description="Sialidase" evidence="5">
    <location>
        <begin position="70"/>
        <end position="356"/>
    </location>
</feature>
<dbReference type="SUPFAM" id="SSF50939">
    <property type="entry name" value="Sialidases"/>
    <property type="match status" value="1"/>
</dbReference>
<dbReference type="Pfam" id="PF13088">
    <property type="entry name" value="BNR_2"/>
    <property type="match status" value="1"/>
</dbReference>
<comment type="caution">
    <text evidence="6">The sequence shown here is derived from an EMBL/GenBank/DDBJ whole genome shotgun (WGS) entry which is preliminary data.</text>
</comment>
<comment type="catalytic activity">
    <reaction evidence="1">
        <text>Hydrolysis of alpha-(2-&gt;3)-, alpha-(2-&gt;6)-, alpha-(2-&gt;8)- glycosidic linkages of terminal sialic acid residues in oligosaccharides, glycoproteins, glycolipids, colominic acid and synthetic substrates.</text>
        <dbReference type="EC" id="3.2.1.18"/>
    </reaction>
</comment>
<dbReference type="Proteomes" id="UP000542342">
    <property type="component" value="Unassembled WGS sequence"/>
</dbReference>
<evidence type="ECO:0000313" key="6">
    <source>
        <dbReference type="EMBL" id="MBA2226641.1"/>
    </source>
</evidence>
<dbReference type="EMBL" id="JACEFB010000007">
    <property type="protein sequence ID" value="MBA2226641.1"/>
    <property type="molecule type" value="Genomic_DNA"/>
</dbReference>
<dbReference type="GO" id="GO:0005737">
    <property type="term" value="C:cytoplasm"/>
    <property type="evidence" value="ECO:0007669"/>
    <property type="project" value="TreeGrafter"/>
</dbReference>
<evidence type="ECO:0000313" key="7">
    <source>
        <dbReference type="Proteomes" id="UP000542342"/>
    </source>
</evidence>
<dbReference type="PANTHER" id="PTHR10628">
    <property type="entry name" value="SIALIDASE"/>
    <property type="match status" value="1"/>
</dbReference>
<sequence length="385" mass="42016">MRSRLRLLLPLVLLVALSLDFPTSGTAQPPTPSPAPPPAADEPQKTVLFAAGQEGYHTFRIPSLLVTPQGTLLAFCEGRKKGSGDSGDIDLVYKRSTDGGKTWGPLQVLWDEGANTCGNPCPVVERQSGTIWLLMTHNLGSDTEAAIVSGKSRGSRTVWITSSRDDGRTWSPPREITAAVKKPEWSWYATGPGVGIQLRSGRLLIPCDHKADGGKTRRSHVIYSDDGGKTWHLGGSTGPDCNECQAVELSDGTILLNIRTYRPQHFRRLIARSRDGGKTFSEPVEDPALVDPVCQASLIRLSERGDELLFSNPASTRRQRLTVRLSPDGGKTWPHARLLHEGPAAYSCLAVLPDGTCACLYEAGTQHPYQTLTFARFSRRWLTQP</sequence>
<dbReference type="GO" id="GO:0009313">
    <property type="term" value="P:oligosaccharide catabolic process"/>
    <property type="evidence" value="ECO:0007669"/>
    <property type="project" value="TreeGrafter"/>
</dbReference>